<proteinExistence type="predicted"/>
<accession>A0ABD1M8A1</accession>
<evidence type="ECO:0000313" key="1">
    <source>
        <dbReference type="EMBL" id="KAL2332022.1"/>
    </source>
</evidence>
<dbReference type="AlphaFoldDB" id="A0ABD1M8A1"/>
<evidence type="ECO:0000313" key="2">
    <source>
        <dbReference type="Proteomes" id="UP001603857"/>
    </source>
</evidence>
<gene>
    <name evidence="1" type="ORF">Fmac_019603</name>
</gene>
<keyword evidence="2" id="KW-1185">Reference proteome</keyword>
<dbReference type="EMBL" id="JBGMDY010000006">
    <property type="protein sequence ID" value="KAL2332022.1"/>
    <property type="molecule type" value="Genomic_DNA"/>
</dbReference>
<name>A0ABD1M8A1_9FABA</name>
<dbReference type="Proteomes" id="UP001603857">
    <property type="component" value="Unassembled WGS sequence"/>
</dbReference>
<reference evidence="1 2" key="1">
    <citation type="submission" date="2024-08" db="EMBL/GenBank/DDBJ databases">
        <title>Insights into the chromosomal genome structure of Flemingia macrophylla.</title>
        <authorList>
            <person name="Ding Y."/>
            <person name="Zhao Y."/>
            <person name="Bi W."/>
            <person name="Wu M."/>
            <person name="Zhao G."/>
            <person name="Gong Y."/>
            <person name="Li W."/>
            <person name="Zhang P."/>
        </authorList>
    </citation>
    <scope>NUCLEOTIDE SEQUENCE [LARGE SCALE GENOMIC DNA]</scope>
    <source>
        <strain evidence="1">DYQJB</strain>
        <tissue evidence="1">Leaf</tissue>
    </source>
</reference>
<sequence>MWLAKEKKTFMDEMNMMKEQFPTHENENNNPGFAFGGSSVNNHHYIPRQNFNNNY</sequence>
<organism evidence="1 2">
    <name type="scientific">Flemingia macrophylla</name>
    <dbReference type="NCBI Taxonomy" id="520843"/>
    <lineage>
        <taxon>Eukaryota</taxon>
        <taxon>Viridiplantae</taxon>
        <taxon>Streptophyta</taxon>
        <taxon>Embryophyta</taxon>
        <taxon>Tracheophyta</taxon>
        <taxon>Spermatophyta</taxon>
        <taxon>Magnoliopsida</taxon>
        <taxon>eudicotyledons</taxon>
        <taxon>Gunneridae</taxon>
        <taxon>Pentapetalae</taxon>
        <taxon>rosids</taxon>
        <taxon>fabids</taxon>
        <taxon>Fabales</taxon>
        <taxon>Fabaceae</taxon>
        <taxon>Papilionoideae</taxon>
        <taxon>50 kb inversion clade</taxon>
        <taxon>NPAAA clade</taxon>
        <taxon>indigoferoid/millettioid clade</taxon>
        <taxon>Phaseoleae</taxon>
        <taxon>Flemingia</taxon>
    </lineage>
</organism>
<comment type="caution">
    <text evidence="1">The sequence shown here is derived from an EMBL/GenBank/DDBJ whole genome shotgun (WGS) entry which is preliminary data.</text>
</comment>
<protein>
    <submittedName>
        <fullName evidence="1">Uncharacterized protein</fullName>
    </submittedName>
</protein>